<evidence type="ECO:0000256" key="15">
    <source>
        <dbReference type="PROSITE-ProRule" id="PRU00546"/>
    </source>
</evidence>
<evidence type="ECO:0000256" key="9">
    <source>
        <dbReference type="ARBA" id="ARBA00023016"/>
    </source>
</evidence>
<dbReference type="FunFam" id="1.10.287.110:FF:000034">
    <property type="entry name" value="Chaperone protein DnaJ"/>
    <property type="match status" value="1"/>
</dbReference>
<evidence type="ECO:0000259" key="16">
    <source>
        <dbReference type="PROSITE" id="PS50076"/>
    </source>
</evidence>
<evidence type="ECO:0000256" key="8">
    <source>
        <dbReference type="ARBA" id="ARBA00022833"/>
    </source>
</evidence>
<feature type="binding site" evidence="14">
    <location>
        <position position="194"/>
    </location>
    <ligand>
        <name>Zn(2+)</name>
        <dbReference type="ChEBI" id="CHEBI:29105"/>
        <label>2</label>
    </ligand>
</feature>
<dbReference type="InterPro" id="IPR001305">
    <property type="entry name" value="HSP_DnaJ_Cys-rich_dom"/>
</dbReference>
<dbReference type="PROSITE" id="PS51188">
    <property type="entry name" value="ZF_CR"/>
    <property type="match status" value="1"/>
</dbReference>
<dbReference type="PANTHER" id="PTHR43096">
    <property type="entry name" value="DNAJ HOMOLOG 1, MITOCHONDRIAL-RELATED"/>
    <property type="match status" value="1"/>
</dbReference>
<dbReference type="FunFam" id="2.10.230.10:FF:000002">
    <property type="entry name" value="Molecular chaperone DnaJ"/>
    <property type="match status" value="1"/>
</dbReference>
<dbReference type="Proteomes" id="UP000647241">
    <property type="component" value="Unassembled WGS sequence"/>
</dbReference>
<comment type="subcellular location">
    <subcellularLocation>
        <location evidence="1 14">Cytoplasm</location>
    </subcellularLocation>
</comment>
<dbReference type="InterPro" id="IPR036410">
    <property type="entry name" value="HSP_DnaJ_Cys-rich_dom_sf"/>
</dbReference>
<dbReference type="GO" id="GO:0006260">
    <property type="term" value="P:DNA replication"/>
    <property type="evidence" value="ECO:0007669"/>
    <property type="project" value="UniProtKB-KW"/>
</dbReference>
<dbReference type="NCBIfam" id="TIGR02349">
    <property type="entry name" value="DnaJ_bact"/>
    <property type="match status" value="1"/>
</dbReference>
<evidence type="ECO:0000256" key="11">
    <source>
        <dbReference type="ARBA" id="ARBA00053423"/>
    </source>
</evidence>
<dbReference type="Pfam" id="PF01556">
    <property type="entry name" value="DnaJ_C"/>
    <property type="match status" value="1"/>
</dbReference>
<protein>
    <recommendedName>
        <fullName evidence="13 14">Chaperone protein DnaJ</fullName>
    </recommendedName>
</protein>
<keyword evidence="7 14" id="KW-0863">Zinc-finger</keyword>
<keyword evidence="10 14" id="KW-0143">Chaperone</keyword>
<keyword evidence="5 14" id="KW-0479">Metal-binding</keyword>
<dbReference type="GO" id="GO:0042026">
    <property type="term" value="P:protein refolding"/>
    <property type="evidence" value="ECO:0007669"/>
    <property type="project" value="TreeGrafter"/>
</dbReference>
<evidence type="ECO:0000313" key="19">
    <source>
        <dbReference type="Proteomes" id="UP000647241"/>
    </source>
</evidence>
<dbReference type="SUPFAM" id="SSF57938">
    <property type="entry name" value="DnaJ/Hsp40 cysteine-rich domain"/>
    <property type="match status" value="1"/>
</dbReference>
<feature type="domain" description="J" evidence="16">
    <location>
        <begin position="11"/>
        <end position="76"/>
    </location>
</feature>
<comment type="similarity">
    <text evidence="12 14">Belongs to the DnaJ family.</text>
</comment>
<dbReference type="PANTHER" id="PTHR43096:SF52">
    <property type="entry name" value="DNAJ HOMOLOG 1, MITOCHONDRIAL-RELATED"/>
    <property type="match status" value="1"/>
</dbReference>
<dbReference type="NCBIfam" id="NF008035">
    <property type="entry name" value="PRK10767.1"/>
    <property type="match status" value="1"/>
</dbReference>
<dbReference type="EMBL" id="BMGT01000003">
    <property type="protein sequence ID" value="GGG80575.1"/>
    <property type="molecule type" value="Genomic_DNA"/>
</dbReference>
<dbReference type="HAMAP" id="MF_01152">
    <property type="entry name" value="DnaJ"/>
    <property type="match status" value="1"/>
</dbReference>
<accession>A0A917HIV6</accession>
<dbReference type="Gene3D" id="1.10.287.110">
    <property type="entry name" value="DnaJ domain"/>
    <property type="match status" value="1"/>
</dbReference>
<evidence type="ECO:0000256" key="7">
    <source>
        <dbReference type="ARBA" id="ARBA00022771"/>
    </source>
</evidence>
<dbReference type="Gene3D" id="2.60.260.20">
    <property type="entry name" value="Urease metallochaperone UreE, N-terminal domain"/>
    <property type="match status" value="2"/>
</dbReference>
<dbReference type="GO" id="GO:0005737">
    <property type="term" value="C:cytoplasm"/>
    <property type="evidence" value="ECO:0007669"/>
    <property type="project" value="UniProtKB-SubCell"/>
</dbReference>
<evidence type="ECO:0000259" key="17">
    <source>
        <dbReference type="PROSITE" id="PS51188"/>
    </source>
</evidence>
<dbReference type="InterPro" id="IPR012724">
    <property type="entry name" value="DnaJ"/>
</dbReference>
<feature type="domain" description="CR-type" evidence="17">
    <location>
        <begin position="142"/>
        <end position="220"/>
    </location>
</feature>
<evidence type="ECO:0000256" key="6">
    <source>
        <dbReference type="ARBA" id="ARBA00022737"/>
    </source>
</evidence>
<feature type="binding site" evidence="14">
    <location>
        <position position="175"/>
    </location>
    <ligand>
        <name>Zn(2+)</name>
        <dbReference type="ChEBI" id="CHEBI:29105"/>
        <label>2</label>
    </ligand>
</feature>
<gene>
    <name evidence="14 18" type="primary">dnaJ</name>
    <name evidence="18" type="ORF">GCM10011585_24980</name>
</gene>
<reference evidence="18" key="2">
    <citation type="submission" date="2020-09" db="EMBL/GenBank/DDBJ databases">
        <authorList>
            <person name="Sun Q."/>
            <person name="Zhou Y."/>
        </authorList>
    </citation>
    <scope>NUCLEOTIDE SEQUENCE</scope>
    <source>
        <strain evidence="18">CGMCC 1.12997</strain>
    </source>
</reference>
<dbReference type="GO" id="GO:0009408">
    <property type="term" value="P:response to heat"/>
    <property type="evidence" value="ECO:0007669"/>
    <property type="project" value="InterPro"/>
</dbReference>
<keyword evidence="3 14" id="KW-0963">Cytoplasm</keyword>
<feature type="binding site" evidence="14">
    <location>
        <position position="197"/>
    </location>
    <ligand>
        <name>Zn(2+)</name>
        <dbReference type="ChEBI" id="CHEBI:29105"/>
        <label>2</label>
    </ligand>
</feature>
<dbReference type="GO" id="GO:0031072">
    <property type="term" value="F:heat shock protein binding"/>
    <property type="evidence" value="ECO:0007669"/>
    <property type="project" value="InterPro"/>
</dbReference>
<comment type="domain">
    <text evidence="14">The J domain is necessary and sufficient to stimulate DnaK ATPase activity. Zinc center 1 plays an important role in the autonomous, DnaK-independent chaperone activity of DnaJ. Zinc center 2 is essential for interaction with DnaK and for DnaJ activity.</text>
</comment>
<dbReference type="FunFam" id="2.60.260.20:FF:000004">
    <property type="entry name" value="Molecular chaperone DnaJ"/>
    <property type="match status" value="1"/>
</dbReference>
<comment type="caution">
    <text evidence="14">Lacks conserved residue(s) required for the propagation of feature annotation.</text>
</comment>
<evidence type="ECO:0000256" key="4">
    <source>
        <dbReference type="ARBA" id="ARBA00022705"/>
    </source>
</evidence>
<dbReference type="InterPro" id="IPR002939">
    <property type="entry name" value="DnaJ_C"/>
</dbReference>
<dbReference type="PRINTS" id="PR00625">
    <property type="entry name" value="JDOMAIN"/>
</dbReference>
<dbReference type="Pfam" id="PF00226">
    <property type="entry name" value="DnaJ"/>
    <property type="match status" value="1"/>
</dbReference>
<comment type="subunit">
    <text evidence="2 14">Homodimer.</text>
</comment>
<comment type="function">
    <text evidence="11 14">Participates actively in the response to hyperosmotic and heat shock by preventing the aggregation of stress-denatured proteins and by disaggregating proteins, also in an autonomous, DnaK-independent fashion. Unfolded proteins bind initially to DnaJ; upon interaction with the DnaJ-bound protein, DnaK hydrolyzes its bound ATP, resulting in the formation of a stable complex. GrpE releases ADP from DnaK; ATP binding to DnaK triggers the release of the substrate protein, thus completing the reaction cycle. Several rounds of ATP-dependent interactions between DnaJ, DnaK and GrpE are required for fully efficient folding. Also involved, together with DnaK and GrpE, in the DNA replication of plasmids through activation of initiation proteins.</text>
</comment>
<evidence type="ECO:0000313" key="18">
    <source>
        <dbReference type="EMBL" id="GGG80575.1"/>
    </source>
</evidence>
<sequence>MSATENVTKVDFYEVLSVSRDANDQELKTAYRKLAMQYHPDRNPDDPTAEEKFKECSEAYQVLSDPEKRAAYDRYGHAAFSGGGPGGGNPFAGAQDIGDIFGDLFGEMFNMGGSGNRKASRVQRGRDLRYDLTLEFEEAVFGKEKEITIRRMETCIDCKGSGAAKGKAPVTCTQCGGRGQQRFQQGFFSVARTCSVCGGTGTLIVDPCQTCRGETRVQSEHTILVKVPAGVEQDTRIRYQGEGEAGKFAGPAGDLYVVLNVKAHKFFEREGDDLHCVMPISFPQAALGTELEIQTLEGEATIKIPEGTQSGKEFKLRGKGVPHLNSHGKGDLIVEIRVQTPGKLSKQQKELLRQLSETMVVENTPTSRGLFDKVKEMFS</sequence>
<dbReference type="SUPFAM" id="SSF46565">
    <property type="entry name" value="Chaperone J-domain"/>
    <property type="match status" value="1"/>
</dbReference>
<dbReference type="GO" id="GO:0008270">
    <property type="term" value="F:zinc ion binding"/>
    <property type="evidence" value="ECO:0007669"/>
    <property type="project" value="UniProtKB-UniRule"/>
</dbReference>
<feature type="binding site" evidence="14">
    <location>
        <position position="155"/>
    </location>
    <ligand>
        <name>Zn(2+)</name>
        <dbReference type="ChEBI" id="CHEBI:29105"/>
        <label>1</label>
    </ligand>
</feature>
<evidence type="ECO:0000256" key="10">
    <source>
        <dbReference type="ARBA" id="ARBA00023186"/>
    </source>
</evidence>
<name>A0A917HIV6_9BACT</name>
<keyword evidence="19" id="KW-1185">Reference proteome</keyword>
<keyword evidence="6 14" id="KW-0677">Repeat</keyword>
<feature type="binding site" evidence="14">
    <location>
        <position position="211"/>
    </location>
    <ligand>
        <name>Zn(2+)</name>
        <dbReference type="ChEBI" id="CHEBI:29105"/>
        <label>1</label>
    </ligand>
</feature>
<dbReference type="CDD" id="cd10747">
    <property type="entry name" value="DnaJ_C"/>
    <property type="match status" value="1"/>
</dbReference>
<evidence type="ECO:0000256" key="14">
    <source>
        <dbReference type="HAMAP-Rule" id="MF_01152"/>
    </source>
</evidence>
<dbReference type="GO" id="GO:0051082">
    <property type="term" value="F:unfolded protein binding"/>
    <property type="evidence" value="ECO:0007669"/>
    <property type="project" value="UniProtKB-UniRule"/>
</dbReference>
<organism evidence="18 19">
    <name type="scientific">Edaphobacter dinghuensis</name>
    <dbReference type="NCBI Taxonomy" id="1560005"/>
    <lineage>
        <taxon>Bacteria</taxon>
        <taxon>Pseudomonadati</taxon>
        <taxon>Acidobacteriota</taxon>
        <taxon>Terriglobia</taxon>
        <taxon>Terriglobales</taxon>
        <taxon>Acidobacteriaceae</taxon>
        <taxon>Edaphobacter</taxon>
    </lineage>
</organism>
<dbReference type="SMART" id="SM00271">
    <property type="entry name" value="DnaJ"/>
    <property type="match status" value="1"/>
</dbReference>
<feature type="zinc finger region" description="CR-type" evidence="15">
    <location>
        <begin position="142"/>
        <end position="220"/>
    </location>
</feature>
<comment type="caution">
    <text evidence="18">The sequence shown here is derived from an EMBL/GenBank/DDBJ whole genome shotgun (WGS) entry which is preliminary data.</text>
</comment>
<dbReference type="PROSITE" id="PS50076">
    <property type="entry name" value="DNAJ_2"/>
    <property type="match status" value="1"/>
</dbReference>
<evidence type="ECO:0000256" key="12">
    <source>
        <dbReference type="ARBA" id="ARBA00061004"/>
    </source>
</evidence>
<evidence type="ECO:0000256" key="3">
    <source>
        <dbReference type="ARBA" id="ARBA00022490"/>
    </source>
</evidence>
<dbReference type="CDD" id="cd10719">
    <property type="entry name" value="DnaJ_zf"/>
    <property type="match status" value="1"/>
</dbReference>
<dbReference type="GO" id="GO:0005524">
    <property type="term" value="F:ATP binding"/>
    <property type="evidence" value="ECO:0007669"/>
    <property type="project" value="InterPro"/>
</dbReference>
<dbReference type="Pfam" id="PF00684">
    <property type="entry name" value="DnaJ_CXXCXGXG"/>
    <property type="match status" value="1"/>
</dbReference>
<dbReference type="Gene3D" id="2.10.230.10">
    <property type="entry name" value="Heat shock protein DnaJ, cysteine-rich domain"/>
    <property type="match status" value="1"/>
</dbReference>
<feature type="binding site" evidence="14">
    <location>
        <position position="172"/>
    </location>
    <ligand>
        <name>Zn(2+)</name>
        <dbReference type="ChEBI" id="CHEBI:29105"/>
        <label>2</label>
    </ligand>
</feature>
<evidence type="ECO:0000256" key="2">
    <source>
        <dbReference type="ARBA" id="ARBA00011738"/>
    </source>
</evidence>
<feature type="binding site" evidence="14">
    <location>
        <position position="208"/>
    </location>
    <ligand>
        <name>Zn(2+)</name>
        <dbReference type="ChEBI" id="CHEBI:29105"/>
        <label>1</label>
    </ligand>
</feature>
<comment type="cofactor">
    <cofactor evidence="14">
        <name>Zn(2+)</name>
        <dbReference type="ChEBI" id="CHEBI:29105"/>
    </cofactor>
    <text evidence="14">Binds 2 Zn(2+) ions per monomer.</text>
</comment>
<evidence type="ECO:0000256" key="5">
    <source>
        <dbReference type="ARBA" id="ARBA00022723"/>
    </source>
</evidence>
<dbReference type="InterPro" id="IPR036869">
    <property type="entry name" value="J_dom_sf"/>
</dbReference>
<dbReference type="InterPro" id="IPR008971">
    <property type="entry name" value="HSP40/DnaJ_pept-bd"/>
</dbReference>
<evidence type="ECO:0000256" key="13">
    <source>
        <dbReference type="ARBA" id="ARBA00067609"/>
    </source>
</evidence>
<dbReference type="InterPro" id="IPR001623">
    <property type="entry name" value="DnaJ_domain"/>
</dbReference>
<dbReference type="AlphaFoldDB" id="A0A917HIV6"/>
<evidence type="ECO:0000256" key="1">
    <source>
        <dbReference type="ARBA" id="ARBA00004496"/>
    </source>
</evidence>
<reference evidence="18" key="1">
    <citation type="journal article" date="2014" name="Int. J. Syst. Evol. Microbiol.">
        <title>Complete genome sequence of Corynebacterium casei LMG S-19264T (=DSM 44701T), isolated from a smear-ripened cheese.</title>
        <authorList>
            <consortium name="US DOE Joint Genome Institute (JGI-PGF)"/>
            <person name="Walter F."/>
            <person name="Albersmeier A."/>
            <person name="Kalinowski J."/>
            <person name="Ruckert C."/>
        </authorList>
    </citation>
    <scope>NUCLEOTIDE SEQUENCE</scope>
    <source>
        <strain evidence="18">CGMCC 1.12997</strain>
    </source>
</reference>
<keyword evidence="4 14" id="KW-0235">DNA replication</keyword>
<feature type="binding site" evidence="14">
    <location>
        <position position="158"/>
    </location>
    <ligand>
        <name>Zn(2+)</name>
        <dbReference type="ChEBI" id="CHEBI:29105"/>
        <label>1</label>
    </ligand>
</feature>
<dbReference type="CDD" id="cd06257">
    <property type="entry name" value="DnaJ"/>
    <property type="match status" value="1"/>
</dbReference>
<keyword evidence="9 14" id="KW-0346">Stress response</keyword>
<keyword evidence="8 14" id="KW-0862">Zinc</keyword>
<dbReference type="SUPFAM" id="SSF49493">
    <property type="entry name" value="HSP40/DnaJ peptide-binding domain"/>
    <property type="match status" value="2"/>
</dbReference>
<proteinExistence type="inferred from homology"/>